<evidence type="ECO:0000313" key="2">
    <source>
        <dbReference type="EMBL" id="PNF33505.1"/>
    </source>
</evidence>
<dbReference type="InterPro" id="IPR052220">
    <property type="entry name" value="METTL25"/>
</dbReference>
<organism evidence="2 3">
    <name type="scientific">Cryptotermes secundus</name>
    <dbReference type="NCBI Taxonomy" id="105785"/>
    <lineage>
        <taxon>Eukaryota</taxon>
        <taxon>Metazoa</taxon>
        <taxon>Ecdysozoa</taxon>
        <taxon>Arthropoda</taxon>
        <taxon>Hexapoda</taxon>
        <taxon>Insecta</taxon>
        <taxon>Pterygota</taxon>
        <taxon>Neoptera</taxon>
        <taxon>Polyneoptera</taxon>
        <taxon>Dictyoptera</taxon>
        <taxon>Blattodea</taxon>
        <taxon>Blattoidea</taxon>
        <taxon>Termitoidae</taxon>
        <taxon>Kalotermitidae</taxon>
        <taxon>Cryptotermitinae</taxon>
        <taxon>Cryptotermes</taxon>
    </lineage>
</organism>
<dbReference type="Gene3D" id="3.40.50.150">
    <property type="entry name" value="Vaccinia Virus protein VP39"/>
    <property type="match status" value="1"/>
</dbReference>
<feature type="domain" description="Methyltransferase" evidence="1">
    <location>
        <begin position="133"/>
        <end position="328"/>
    </location>
</feature>
<dbReference type="InParanoid" id="A0A2J7QY44"/>
<dbReference type="CDD" id="cd02440">
    <property type="entry name" value="AdoMet_MTases"/>
    <property type="match status" value="1"/>
</dbReference>
<accession>A0A2J7QY44</accession>
<name>A0A2J7QY44_9NEOP</name>
<dbReference type="PANTHER" id="PTHR12496:SF9">
    <property type="entry name" value="METHYLTRANSFERASE-LIKE PROTEIN 25-RELATED"/>
    <property type="match status" value="1"/>
</dbReference>
<keyword evidence="2" id="KW-0808">Transferase</keyword>
<dbReference type="GO" id="GO:0008168">
    <property type="term" value="F:methyltransferase activity"/>
    <property type="evidence" value="ECO:0007669"/>
    <property type="project" value="UniProtKB-KW"/>
</dbReference>
<dbReference type="Proteomes" id="UP000235965">
    <property type="component" value="Unassembled WGS sequence"/>
</dbReference>
<dbReference type="FunCoup" id="A0A2J7QY44">
    <property type="interactions" value="141"/>
</dbReference>
<dbReference type="GO" id="GO:0032259">
    <property type="term" value="P:methylation"/>
    <property type="evidence" value="ECO:0007669"/>
    <property type="project" value="UniProtKB-KW"/>
</dbReference>
<dbReference type="PANTHER" id="PTHR12496">
    <property type="entry name" value="CGI-41 METHYLTRANSFERASE"/>
    <property type="match status" value="1"/>
</dbReference>
<gene>
    <name evidence="2" type="ORF">B7P43_G00556</name>
</gene>
<dbReference type="AlphaFoldDB" id="A0A2J7QY44"/>
<reference evidence="2 3" key="1">
    <citation type="submission" date="2017-12" db="EMBL/GenBank/DDBJ databases">
        <title>Hemimetabolous genomes reveal molecular basis of termite eusociality.</title>
        <authorList>
            <person name="Harrison M.C."/>
            <person name="Jongepier E."/>
            <person name="Robertson H.M."/>
            <person name="Arning N."/>
            <person name="Bitard-Feildel T."/>
            <person name="Chao H."/>
            <person name="Childers C.P."/>
            <person name="Dinh H."/>
            <person name="Doddapaneni H."/>
            <person name="Dugan S."/>
            <person name="Gowin J."/>
            <person name="Greiner C."/>
            <person name="Han Y."/>
            <person name="Hu H."/>
            <person name="Hughes D.S.T."/>
            <person name="Huylmans A.-K."/>
            <person name="Kemena C."/>
            <person name="Kremer L.P.M."/>
            <person name="Lee S.L."/>
            <person name="Lopez-Ezquerra A."/>
            <person name="Mallet L."/>
            <person name="Monroy-Kuhn J.M."/>
            <person name="Moser A."/>
            <person name="Murali S.C."/>
            <person name="Muzny D.M."/>
            <person name="Otani S."/>
            <person name="Piulachs M.-D."/>
            <person name="Poelchau M."/>
            <person name="Qu J."/>
            <person name="Schaub F."/>
            <person name="Wada-Katsumata A."/>
            <person name="Worley K.C."/>
            <person name="Xie Q."/>
            <person name="Ylla G."/>
            <person name="Poulsen M."/>
            <person name="Gibbs R.A."/>
            <person name="Schal C."/>
            <person name="Richards S."/>
            <person name="Belles X."/>
            <person name="Korb J."/>
            <person name="Bornberg-Bauer E."/>
        </authorList>
    </citation>
    <scope>NUCLEOTIDE SEQUENCE [LARGE SCALE GENOMIC DNA]</scope>
    <source>
        <tissue evidence="2">Whole body</tissue>
    </source>
</reference>
<keyword evidence="3" id="KW-1185">Reference proteome</keyword>
<evidence type="ECO:0000313" key="3">
    <source>
        <dbReference type="Proteomes" id="UP000235965"/>
    </source>
</evidence>
<dbReference type="InterPro" id="IPR025714">
    <property type="entry name" value="Methyltranfer_dom"/>
</dbReference>
<dbReference type="InterPro" id="IPR029063">
    <property type="entry name" value="SAM-dependent_MTases_sf"/>
</dbReference>
<dbReference type="SUPFAM" id="SSF53335">
    <property type="entry name" value="S-adenosyl-L-methionine-dependent methyltransferases"/>
    <property type="match status" value="1"/>
</dbReference>
<dbReference type="EMBL" id="NEVH01009368">
    <property type="protein sequence ID" value="PNF33505.1"/>
    <property type="molecule type" value="Genomic_DNA"/>
</dbReference>
<keyword evidence="2" id="KW-0489">Methyltransferase</keyword>
<sequence>MIAEVIARLEEIVKYLKPLLPLANCHMVNFITNGMWEIYVPDAIKKEFSSVKPEVFNTIFLHYAKEISMDKIKGELESVPNFANFLESARNMCLRGISAQGIVVSLSDLQAKLAAWGYEYQESLHLEQFMTLKKVHEVEIMSQMVAALACISHASHVVDVGGGKGYLSSLLALHYGLRVLGVDSSHVNTHGAAKRTQKLEKRWNGLCQRTNILKQGDVPPCKGKHRKPHNNANSTKGCECTGAEADINCRLQSESSALYKQVTMFVTQQTDLCSLVKDHFNSDRCEHLSITGLHTCGDLAPACLRIFANKEECGSVSNVGCCYHLMEEEYVRSPFWTDTNPPLPTGVQPGFPVSKCLHMQEFSLGRNARMLAAHSLDRIGEYHELSSESLFFRALLQVLLLKKCGNDIPWGQVGRLKYHNFVDYVQKAVKKLCLSIEVSTDEIVSLYKTHSVEQQQLHVFFLLRVALAPVIEAVILLDRLLYLLEQGIQDSYLVQLFDPVISPRCYCIVSLKNYPGKGTD</sequence>
<evidence type="ECO:0000259" key="1">
    <source>
        <dbReference type="Pfam" id="PF13679"/>
    </source>
</evidence>
<proteinExistence type="predicted"/>
<protein>
    <submittedName>
        <fullName evidence="2">Methyltransferase-like protein 25</fullName>
    </submittedName>
</protein>
<comment type="caution">
    <text evidence="2">The sequence shown here is derived from an EMBL/GenBank/DDBJ whole genome shotgun (WGS) entry which is preliminary data.</text>
</comment>
<dbReference type="Pfam" id="PF13679">
    <property type="entry name" value="Methyltransf_32"/>
    <property type="match status" value="1"/>
</dbReference>
<dbReference type="STRING" id="105785.A0A2J7QY44"/>
<dbReference type="OrthoDB" id="10258156at2759"/>